<protein>
    <submittedName>
        <fullName evidence="1">15699_t:CDS:1</fullName>
    </submittedName>
</protein>
<reference evidence="1" key="1">
    <citation type="submission" date="2021-06" db="EMBL/GenBank/DDBJ databases">
        <authorList>
            <person name="Kallberg Y."/>
            <person name="Tangrot J."/>
            <person name="Rosling A."/>
        </authorList>
    </citation>
    <scope>NUCLEOTIDE SEQUENCE</scope>
    <source>
        <strain evidence="1">MA461A</strain>
    </source>
</reference>
<evidence type="ECO:0000313" key="1">
    <source>
        <dbReference type="EMBL" id="CAG8702183.1"/>
    </source>
</evidence>
<keyword evidence="2" id="KW-1185">Reference proteome</keyword>
<comment type="caution">
    <text evidence="1">The sequence shown here is derived from an EMBL/GenBank/DDBJ whole genome shotgun (WGS) entry which is preliminary data.</text>
</comment>
<dbReference type="EMBL" id="CAJVQC010019572">
    <property type="protein sequence ID" value="CAG8702183.1"/>
    <property type="molecule type" value="Genomic_DNA"/>
</dbReference>
<gene>
    <name evidence="1" type="ORF">RPERSI_LOCUS10077</name>
</gene>
<proteinExistence type="predicted"/>
<organism evidence="1 2">
    <name type="scientific">Racocetra persica</name>
    <dbReference type="NCBI Taxonomy" id="160502"/>
    <lineage>
        <taxon>Eukaryota</taxon>
        <taxon>Fungi</taxon>
        <taxon>Fungi incertae sedis</taxon>
        <taxon>Mucoromycota</taxon>
        <taxon>Glomeromycotina</taxon>
        <taxon>Glomeromycetes</taxon>
        <taxon>Diversisporales</taxon>
        <taxon>Gigasporaceae</taxon>
        <taxon>Racocetra</taxon>
    </lineage>
</organism>
<dbReference type="Proteomes" id="UP000789920">
    <property type="component" value="Unassembled WGS sequence"/>
</dbReference>
<evidence type="ECO:0000313" key="2">
    <source>
        <dbReference type="Proteomes" id="UP000789920"/>
    </source>
</evidence>
<feature type="non-terminal residue" evidence="1">
    <location>
        <position position="81"/>
    </location>
</feature>
<name>A0ACA9PCC9_9GLOM</name>
<accession>A0ACA9PCC9</accession>
<feature type="non-terminal residue" evidence="1">
    <location>
        <position position="1"/>
    </location>
</feature>
<sequence>DPEDNTIAESSKISQKIWLNYPKKVSNRIQGSGRQNIISWIDSVVSDKLNILLSDSTVLLQVFKIFTIDKQAQDSLVIRST</sequence>